<dbReference type="EMBL" id="JAUTAL010000001">
    <property type="protein sequence ID" value="MDQ1096670.1"/>
    <property type="molecule type" value="Genomic_DNA"/>
</dbReference>
<organism evidence="1 2">
    <name type="scientific">Chryseobacterium camelliae</name>
    <dbReference type="NCBI Taxonomy" id="1265445"/>
    <lineage>
        <taxon>Bacteria</taxon>
        <taxon>Pseudomonadati</taxon>
        <taxon>Bacteroidota</taxon>
        <taxon>Flavobacteriia</taxon>
        <taxon>Flavobacteriales</taxon>
        <taxon>Weeksellaceae</taxon>
        <taxon>Chryseobacterium group</taxon>
        <taxon>Chryseobacterium</taxon>
    </lineage>
</organism>
<dbReference type="RefSeq" id="WP_307449428.1">
    <property type="nucleotide sequence ID" value="NZ_JAUTAL010000001.1"/>
</dbReference>
<proteinExistence type="predicted"/>
<accession>A0ABU0THY5</accession>
<gene>
    <name evidence="1" type="ORF">QE404_001817</name>
</gene>
<evidence type="ECO:0000313" key="2">
    <source>
        <dbReference type="Proteomes" id="UP001225072"/>
    </source>
</evidence>
<sequence>MGLEINQKHQFYSEEHNVKLDFFIFKNNHPRLLVSQLERNFKTSFNEWLNLPDKQKVADFKSVCYFDQYGYKTCGDYFNDFVIDVDQQQYCSYMLAHQYIGEHNEKLYSETLDFYKQIRKFHKF</sequence>
<evidence type="ECO:0000313" key="1">
    <source>
        <dbReference type="EMBL" id="MDQ1096670.1"/>
    </source>
</evidence>
<keyword evidence="2" id="KW-1185">Reference proteome</keyword>
<reference evidence="1 2" key="1">
    <citation type="submission" date="2023-07" db="EMBL/GenBank/DDBJ databases">
        <title>Functional and genomic diversity of the sorghum phyllosphere microbiome.</title>
        <authorList>
            <person name="Shade A."/>
        </authorList>
    </citation>
    <scope>NUCLEOTIDE SEQUENCE [LARGE SCALE GENOMIC DNA]</scope>
    <source>
        <strain evidence="1 2">SORGH_AS_1064</strain>
    </source>
</reference>
<dbReference type="Proteomes" id="UP001225072">
    <property type="component" value="Unassembled WGS sequence"/>
</dbReference>
<protein>
    <submittedName>
        <fullName evidence="1">Uncharacterized protein</fullName>
    </submittedName>
</protein>
<name>A0ABU0THY5_9FLAO</name>
<comment type="caution">
    <text evidence="1">The sequence shown here is derived from an EMBL/GenBank/DDBJ whole genome shotgun (WGS) entry which is preliminary data.</text>
</comment>